<dbReference type="CDD" id="cd01846">
    <property type="entry name" value="fatty_acyltransferase_like"/>
    <property type="match status" value="1"/>
</dbReference>
<dbReference type="Gene3D" id="3.40.50.1110">
    <property type="entry name" value="SGNH hydrolase"/>
    <property type="match status" value="1"/>
</dbReference>
<gene>
    <name evidence="4" type="ORF">GGQ80_003025</name>
</gene>
<proteinExistence type="predicted"/>
<dbReference type="Pfam" id="PF07589">
    <property type="entry name" value="PEP-CTERM"/>
    <property type="match status" value="1"/>
</dbReference>
<accession>A0A840FMF3</accession>
<feature type="chain" id="PRO_5032821459" evidence="2">
    <location>
        <begin position="28"/>
        <end position="357"/>
    </location>
</feature>
<evidence type="ECO:0000256" key="2">
    <source>
        <dbReference type="SAM" id="SignalP"/>
    </source>
</evidence>
<evidence type="ECO:0000259" key="3">
    <source>
        <dbReference type="Pfam" id="PF07589"/>
    </source>
</evidence>
<dbReference type="InterPro" id="IPR013424">
    <property type="entry name" value="Ice-binding_C"/>
</dbReference>
<name>A0A840FMF3_9SPHN</name>
<dbReference type="AlphaFoldDB" id="A0A840FMF3"/>
<feature type="signal peptide" evidence="2">
    <location>
        <begin position="1"/>
        <end position="27"/>
    </location>
</feature>
<dbReference type="PANTHER" id="PTHR45648">
    <property type="entry name" value="GDSL LIPASE/ACYLHYDROLASE FAMILY PROTEIN (AFU_ORTHOLOGUE AFUA_4G14700)"/>
    <property type="match status" value="1"/>
</dbReference>
<keyword evidence="5" id="KW-1185">Reference proteome</keyword>
<dbReference type="InterPro" id="IPR051058">
    <property type="entry name" value="GDSL_Est/Lipase"/>
</dbReference>
<dbReference type="NCBIfam" id="NF035944">
    <property type="entry name" value="PEPxxWA-CTERM"/>
    <property type="match status" value="1"/>
</dbReference>
<dbReference type="SUPFAM" id="SSF52266">
    <property type="entry name" value="SGNH hydrolase"/>
    <property type="match status" value="1"/>
</dbReference>
<comment type="caution">
    <text evidence="4">The sequence shown here is derived from an EMBL/GenBank/DDBJ whole genome shotgun (WGS) entry which is preliminary data.</text>
</comment>
<protein>
    <submittedName>
        <fullName evidence="4">Outer membrane lipase/esterase</fullName>
    </submittedName>
</protein>
<organism evidence="4 5">
    <name type="scientific">Sphingomonas jinjuensis</name>
    <dbReference type="NCBI Taxonomy" id="535907"/>
    <lineage>
        <taxon>Bacteria</taxon>
        <taxon>Pseudomonadati</taxon>
        <taxon>Pseudomonadota</taxon>
        <taxon>Alphaproteobacteria</taxon>
        <taxon>Sphingomonadales</taxon>
        <taxon>Sphingomonadaceae</taxon>
        <taxon>Sphingomonas</taxon>
    </lineage>
</organism>
<evidence type="ECO:0000313" key="4">
    <source>
        <dbReference type="EMBL" id="MBB4155108.1"/>
    </source>
</evidence>
<dbReference type="Proteomes" id="UP000529795">
    <property type="component" value="Unassembled WGS sequence"/>
</dbReference>
<dbReference type="GO" id="GO:0016788">
    <property type="term" value="F:hydrolase activity, acting on ester bonds"/>
    <property type="evidence" value="ECO:0007669"/>
    <property type="project" value="InterPro"/>
</dbReference>
<dbReference type="InterPro" id="IPR036514">
    <property type="entry name" value="SGNH_hydro_sf"/>
</dbReference>
<dbReference type="PANTHER" id="PTHR45648:SF22">
    <property type="entry name" value="GDSL LIPASE_ACYLHYDROLASE FAMILY PROTEIN (AFU_ORTHOLOGUE AFUA_4G14700)"/>
    <property type="match status" value="1"/>
</dbReference>
<keyword evidence="2" id="KW-0732">Signal</keyword>
<dbReference type="RefSeq" id="WP_221364427.1">
    <property type="nucleotide sequence ID" value="NZ_JACIEV010000009.1"/>
</dbReference>
<dbReference type="Pfam" id="PF00657">
    <property type="entry name" value="Lipase_GDSL"/>
    <property type="match status" value="1"/>
</dbReference>
<sequence>MKAFTRTLATVALVTAPALLAATPASAASYLNLFVFGDSLVDSGNAQALRAAGGGADPAPAAAGYYQGRFSNGYNFADYIAFAIDGRPAIASAYQGTNFSVGGAQAREVAGDASPSFADQLTTFDQSGKTIDANSLVLVTFGGNDVRSELAKVGANASYQPDFTATLDAFRAGLNALYKDGARNFVVTGLPDVGQIPAVTDFKSPQLSAVGTALSRQLNTGFNARTGKDDLIGIDDIVATFTKDTGANATFFDLFAAQRQIYANPTAFGLPATLDKQSACIRVPGAVPACTGLVYFDTIHPTTQLHSAIATGIESQLGIAAVPEPATWTMMILGFAAIGLMTRRRPAVVGIAFARAA</sequence>
<feature type="domain" description="Ice-binding protein C-terminal" evidence="3">
    <location>
        <begin position="321"/>
        <end position="345"/>
    </location>
</feature>
<dbReference type="InterPro" id="IPR001087">
    <property type="entry name" value="GDSL"/>
</dbReference>
<dbReference type="EMBL" id="JACIEV010000009">
    <property type="protein sequence ID" value="MBB4155108.1"/>
    <property type="molecule type" value="Genomic_DNA"/>
</dbReference>
<evidence type="ECO:0000313" key="5">
    <source>
        <dbReference type="Proteomes" id="UP000529795"/>
    </source>
</evidence>
<evidence type="ECO:0000256" key="1">
    <source>
        <dbReference type="ARBA" id="ARBA00022801"/>
    </source>
</evidence>
<keyword evidence="1" id="KW-0378">Hydrolase</keyword>
<reference evidence="4 5" key="1">
    <citation type="submission" date="2020-08" db="EMBL/GenBank/DDBJ databases">
        <title>Genomic Encyclopedia of Type Strains, Phase IV (KMG-IV): sequencing the most valuable type-strain genomes for metagenomic binning, comparative biology and taxonomic classification.</title>
        <authorList>
            <person name="Goeker M."/>
        </authorList>
    </citation>
    <scope>NUCLEOTIDE SEQUENCE [LARGE SCALE GENOMIC DNA]</scope>
    <source>
        <strain evidence="4 5">YC6723</strain>
    </source>
</reference>